<name>A0ABQ7JQM9_9FUNG</name>
<gene>
    <name evidence="4" type="primary">PUF60</name>
    <name evidence="4" type="ORF">BGZ96_012663</name>
</gene>
<keyword evidence="5" id="KW-1185">Reference proteome</keyword>
<feature type="region of interest" description="Disordered" evidence="2">
    <location>
        <begin position="1"/>
        <end position="95"/>
    </location>
</feature>
<dbReference type="InterPro" id="IPR003954">
    <property type="entry name" value="RRM_euk-type"/>
</dbReference>
<evidence type="ECO:0000313" key="4">
    <source>
        <dbReference type="EMBL" id="KAG0282970.1"/>
    </source>
</evidence>
<evidence type="ECO:0000259" key="3">
    <source>
        <dbReference type="PROSITE" id="PS50102"/>
    </source>
</evidence>
<dbReference type="PANTHER" id="PTHR47330:SF1">
    <property type="entry name" value="POLY(U)-BINDING-SPLICING FACTOR PUF60"/>
    <property type="match status" value="1"/>
</dbReference>
<evidence type="ECO:0000256" key="2">
    <source>
        <dbReference type="SAM" id="MobiDB-lite"/>
    </source>
</evidence>
<dbReference type="InterPro" id="IPR000504">
    <property type="entry name" value="RRM_dom"/>
</dbReference>
<sequence>MEAMEDIQQTHNALKRHADDQNDNDSNDNDNTHDSSSPNSSNENSSKKARVDHTNDDSANEEGENNNIDNDSTAEGTSRNESTEPVPEVRDPLTGLTESQTKALEQAKQYAREVQEELVKAGALTSATEPEPSLAIANISEQRKSLCRIYVGSISFEASEDDVRQRLSRFGAIKELALKVDTATGKHRGFCFVEYEIPEAAILAVQATDTIDIGGRHLKIGRPKNYDSAGLDELPPAPEDRIYVANIGSLVSESDLAGIFSAFGAVEKCVLTPDLISRKHRGYGYVQFESGTSIDTIVESMKGFMLLDVPMGVCKAIIGGPLPEGMKSLEGLPPVAPSTASPSQARPAHQAAVSSTVSPAMIARATATAASTAQRLVAIGQSSGANMGNDRESVASEENMSISGNQRYLVMQSLARSGGIVPPAPVASQQAKEMDHSTVVRLQYTATPEDIDDQLEEEFKEECSKYGPVILVKLLPLVDGFLRIFIQFASPVDARSAAAQLNGRQFDGKTIQATLFDQQEYIAGRLV</sequence>
<dbReference type="InterPro" id="IPR012677">
    <property type="entry name" value="Nucleotide-bd_a/b_plait_sf"/>
</dbReference>
<feature type="domain" description="RRM" evidence="3">
    <location>
        <begin position="147"/>
        <end position="225"/>
    </location>
</feature>
<proteinExistence type="predicted"/>
<dbReference type="PROSITE" id="PS50102">
    <property type="entry name" value="RRM"/>
    <property type="match status" value="3"/>
</dbReference>
<organism evidence="4 5">
    <name type="scientific">Linnemannia gamsii</name>
    <dbReference type="NCBI Taxonomy" id="64522"/>
    <lineage>
        <taxon>Eukaryota</taxon>
        <taxon>Fungi</taxon>
        <taxon>Fungi incertae sedis</taxon>
        <taxon>Mucoromycota</taxon>
        <taxon>Mortierellomycotina</taxon>
        <taxon>Mortierellomycetes</taxon>
        <taxon>Mortierellales</taxon>
        <taxon>Mortierellaceae</taxon>
        <taxon>Linnemannia</taxon>
    </lineage>
</organism>
<dbReference type="PANTHER" id="PTHR47330">
    <property type="entry name" value="POLY(U)-BINDING-SPLICING FACTOR PUF60-B-RELATED"/>
    <property type="match status" value="1"/>
</dbReference>
<feature type="region of interest" description="Disordered" evidence="2">
    <location>
        <begin position="329"/>
        <end position="352"/>
    </location>
</feature>
<dbReference type="Gene3D" id="3.30.70.330">
    <property type="match status" value="3"/>
</dbReference>
<dbReference type="InterPro" id="IPR035979">
    <property type="entry name" value="RBD_domain_sf"/>
</dbReference>
<evidence type="ECO:0000256" key="1">
    <source>
        <dbReference type="PROSITE-ProRule" id="PRU00176"/>
    </source>
</evidence>
<dbReference type="InterPro" id="IPR051974">
    <property type="entry name" value="PUF60_regulator"/>
</dbReference>
<protein>
    <submittedName>
        <fullName evidence="4">Poly(U)-binding-splicing factor puf60</fullName>
    </submittedName>
</protein>
<keyword evidence="1" id="KW-0694">RNA-binding</keyword>
<evidence type="ECO:0000313" key="5">
    <source>
        <dbReference type="Proteomes" id="UP001194696"/>
    </source>
</evidence>
<accession>A0ABQ7JQM9</accession>
<dbReference type="SMART" id="SM00360">
    <property type="entry name" value="RRM"/>
    <property type="match status" value="3"/>
</dbReference>
<dbReference type="Proteomes" id="UP001194696">
    <property type="component" value="Unassembled WGS sequence"/>
</dbReference>
<dbReference type="SMART" id="SM00361">
    <property type="entry name" value="RRM_1"/>
    <property type="match status" value="1"/>
</dbReference>
<feature type="compositionally biased region" description="Basic and acidic residues" evidence="2">
    <location>
        <begin position="45"/>
        <end position="56"/>
    </location>
</feature>
<dbReference type="Pfam" id="PF00076">
    <property type="entry name" value="RRM_1"/>
    <property type="match status" value="3"/>
</dbReference>
<feature type="compositionally biased region" description="Polar residues" evidence="2">
    <location>
        <begin position="68"/>
        <end position="80"/>
    </location>
</feature>
<feature type="domain" description="RRM" evidence="3">
    <location>
        <begin position="435"/>
        <end position="518"/>
    </location>
</feature>
<comment type="caution">
    <text evidence="4">The sequence shown here is derived from an EMBL/GenBank/DDBJ whole genome shotgun (WGS) entry which is preliminary data.</text>
</comment>
<dbReference type="EMBL" id="JAAAIM010000975">
    <property type="protein sequence ID" value="KAG0282970.1"/>
    <property type="molecule type" value="Genomic_DNA"/>
</dbReference>
<reference evidence="4 5" key="1">
    <citation type="journal article" date="2020" name="Fungal Divers.">
        <title>Resolving the Mortierellaceae phylogeny through synthesis of multi-gene phylogenetics and phylogenomics.</title>
        <authorList>
            <person name="Vandepol N."/>
            <person name="Liber J."/>
            <person name="Desiro A."/>
            <person name="Na H."/>
            <person name="Kennedy M."/>
            <person name="Barry K."/>
            <person name="Grigoriev I.V."/>
            <person name="Miller A.N."/>
            <person name="O'Donnell K."/>
            <person name="Stajich J.E."/>
            <person name="Bonito G."/>
        </authorList>
    </citation>
    <scope>NUCLEOTIDE SEQUENCE [LARGE SCALE GENOMIC DNA]</scope>
    <source>
        <strain evidence="4 5">AD045</strain>
    </source>
</reference>
<feature type="compositionally biased region" description="Low complexity" evidence="2">
    <location>
        <begin position="34"/>
        <end position="44"/>
    </location>
</feature>
<feature type="domain" description="RRM" evidence="3">
    <location>
        <begin position="240"/>
        <end position="318"/>
    </location>
</feature>
<dbReference type="SUPFAM" id="SSF54928">
    <property type="entry name" value="RNA-binding domain, RBD"/>
    <property type="match status" value="2"/>
</dbReference>